<dbReference type="Pfam" id="PF01966">
    <property type="entry name" value="HD"/>
    <property type="match status" value="1"/>
</dbReference>
<dbReference type="AlphaFoldDB" id="A0A2S7KPA6"/>
<name>A0A2S7KPA6_9FLAO</name>
<comment type="caution">
    <text evidence="2">The sequence shown here is derived from an EMBL/GenBank/DDBJ whole genome shotgun (WGS) entry which is preliminary data.</text>
</comment>
<evidence type="ECO:0000313" key="2">
    <source>
        <dbReference type="EMBL" id="PQB04455.1"/>
    </source>
</evidence>
<gene>
    <name evidence="2" type="ORF">BST85_05720</name>
</gene>
<dbReference type="InterPro" id="IPR006674">
    <property type="entry name" value="HD_domain"/>
</dbReference>
<accession>A0A2S7KPA6</accession>
<evidence type="ECO:0000313" key="3">
    <source>
        <dbReference type="Proteomes" id="UP000239800"/>
    </source>
</evidence>
<dbReference type="GO" id="GO:0006203">
    <property type="term" value="P:dGTP catabolic process"/>
    <property type="evidence" value="ECO:0007669"/>
    <property type="project" value="TreeGrafter"/>
</dbReference>
<dbReference type="SUPFAM" id="SSF109604">
    <property type="entry name" value="HD-domain/PDEase-like"/>
    <property type="match status" value="1"/>
</dbReference>
<dbReference type="SMART" id="SM00471">
    <property type="entry name" value="HDc"/>
    <property type="match status" value="1"/>
</dbReference>
<sequence length="408" mass="47259">MHSINKLKIVNDPIYGFITIPNELIFTLVEHPYFQRLRRISQMGLSYLVYPGAHHTRFHHALGAMHLAGRALDVLQFKGVTFSDEERSSLLAAVLLHDIGHGPFSHAVEHSIVHGVSHEHLSLLFMKELNDQLGGKLDMAIAMFTQEYDRPFFHQLISGQLDVDRLDYLKRDSFYTGVSEGAINSERLISMLNIHDNKLVLEEKAIYSVEKFIIARRLMYWQVYLHKTGIVAEQLLIKLLRRARSLLKVGQNLAMSSDMRFFMEREDYQNFDSEVLHRFARLDDSDILWAMKQWVDHPDSVLSRLSAMILNRNLLKISLQEEEFSKAEIDHHLQRVSKELKLPLDEASFFVFSGSISNQAYHMDRDAILLLTKKGDVMDVVQASDQLNLRTLSTPIKKYYLCFPKQIY</sequence>
<dbReference type="InterPro" id="IPR045509">
    <property type="entry name" value="HD_assoc_2"/>
</dbReference>
<dbReference type="CDD" id="cd00077">
    <property type="entry name" value="HDc"/>
    <property type="match status" value="1"/>
</dbReference>
<dbReference type="GO" id="GO:0008832">
    <property type="term" value="F:dGTPase activity"/>
    <property type="evidence" value="ECO:0007669"/>
    <property type="project" value="TreeGrafter"/>
</dbReference>
<dbReference type="EMBL" id="MQUB01000001">
    <property type="protein sequence ID" value="PQB04455.1"/>
    <property type="molecule type" value="Genomic_DNA"/>
</dbReference>
<keyword evidence="2" id="KW-0378">Hydrolase</keyword>
<dbReference type="Proteomes" id="UP000239800">
    <property type="component" value="Unassembled WGS sequence"/>
</dbReference>
<evidence type="ECO:0000259" key="1">
    <source>
        <dbReference type="SMART" id="SM00471"/>
    </source>
</evidence>
<dbReference type="Gene3D" id="1.10.3210.10">
    <property type="entry name" value="Hypothetical protein af1432"/>
    <property type="match status" value="1"/>
</dbReference>
<dbReference type="PANTHER" id="PTHR11373:SF4">
    <property type="entry name" value="DEOXYNUCLEOSIDE TRIPHOSPHATE TRIPHOSPHOHYDROLASE SAMHD1"/>
    <property type="match status" value="1"/>
</dbReference>
<reference evidence="2 3" key="1">
    <citation type="submission" date="2016-11" db="EMBL/GenBank/DDBJ databases">
        <title>Trade-off between light-utilization and light-protection in marine flavobacteria.</title>
        <authorList>
            <person name="Kumagai Y."/>
        </authorList>
    </citation>
    <scope>NUCLEOTIDE SEQUENCE [LARGE SCALE GENOMIC DNA]</scope>
    <source>
        <strain evidence="2 3">NBRC 107741</strain>
    </source>
</reference>
<dbReference type="OrthoDB" id="9803619at2"/>
<dbReference type="RefSeq" id="WP_104812380.1">
    <property type="nucleotide sequence ID" value="NZ_MQUB01000001.1"/>
</dbReference>
<protein>
    <submittedName>
        <fullName evidence="2">Phosphohydrolase</fullName>
    </submittedName>
</protein>
<feature type="domain" description="HD/PDEase" evidence="1">
    <location>
        <begin position="53"/>
        <end position="178"/>
    </location>
</feature>
<dbReference type="PANTHER" id="PTHR11373">
    <property type="entry name" value="DEOXYNUCLEOSIDE TRIPHOSPHATE TRIPHOSPHOHYDROLASE"/>
    <property type="match status" value="1"/>
</dbReference>
<proteinExistence type="predicted"/>
<dbReference type="InterPro" id="IPR050135">
    <property type="entry name" value="dGTPase-like"/>
</dbReference>
<organism evidence="2 3">
    <name type="scientific">Aureitalea marina</name>
    <dbReference type="NCBI Taxonomy" id="930804"/>
    <lineage>
        <taxon>Bacteria</taxon>
        <taxon>Pseudomonadati</taxon>
        <taxon>Bacteroidota</taxon>
        <taxon>Flavobacteriia</taxon>
        <taxon>Flavobacteriales</taxon>
        <taxon>Flavobacteriaceae</taxon>
        <taxon>Aureitalea</taxon>
    </lineage>
</organism>
<dbReference type="Pfam" id="PF19276">
    <property type="entry name" value="HD_assoc_2"/>
    <property type="match status" value="1"/>
</dbReference>
<keyword evidence="3" id="KW-1185">Reference proteome</keyword>
<dbReference type="InterPro" id="IPR003607">
    <property type="entry name" value="HD/PDEase_dom"/>
</dbReference>